<protein>
    <recommendedName>
        <fullName evidence="3">Mannitol-1-phosphate 5-dehydrogenase</fullName>
        <ecNumber evidence="2">1.1.1.17</ecNumber>
    </recommendedName>
</protein>
<dbReference type="SUPFAM" id="SSF48179">
    <property type="entry name" value="6-phosphogluconate dehydrogenase C-terminal domain-like"/>
    <property type="match status" value="1"/>
</dbReference>
<dbReference type="Gene3D" id="3.40.50.720">
    <property type="entry name" value="NAD(P)-binding Rossmann-like Domain"/>
    <property type="match status" value="1"/>
</dbReference>
<dbReference type="Gene3D" id="1.10.1040.10">
    <property type="entry name" value="N-(1-d-carboxylethyl)-l-norvaline Dehydrogenase, domain 2"/>
    <property type="match status" value="1"/>
</dbReference>
<proteinExistence type="inferred from homology"/>
<dbReference type="OrthoDB" id="271711at2"/>
<feature type="domain" description="Mannitol dehydrogenase N-terminal" evidence="8">
    <location>
        <begin position="34"/>
        <end position="282"/>
    </location>
</feature>
<dbReference type="GO" id="GO:0019594">
    <property type="term" value="P:mannitol metabolic process"/>
    <property type="evidence" value="ECO:0007669"/>
    <property type="project" value="InterPro"/>
</dbReference>
<reference evidence="11" key="1">
    <citation type="submission" date="2019-09" db="EMBL/GenBank/DDBJ databases">
        <title>Mumia zhuanghuii sp. nov. isolated from the intestinal contents of plateau pika (Ochotona curzoniae) in the Qinghai-Tibet plateau of China.</title>
        <authorList>
            <person name="Tian Z."/>
        </authorList>
    </citation>
    <scope>NUCLEOTIDE SEQUENCE [LARGE SCALE GENOMIC DNA]</scope>
    <source>
        <strain evidence="11">DSM 25564</strain>
    </source>
</reference>
<evidence type="ECO:0000259" key="8">
    <source>
        <dbReference type="Pfam" id="PF01232"/>
    </source>
</evidence>
<dbReference type="Pfam" id="PF01232">
    <property type="entry name" value="Mannitol_dh"/>
    <property type="match status" value="1"/>
</dbReference>
<organism evidence="10 11">
    <name type="scientific">Microbacterium radiodurans</name>
    <dbReference type="NCBI Taxonomy" id="661398"/>
    <lineage>
        <taxon>Bacteria</taxon>
        <taxon>Bacillati</taxon>
        <taxon>Actinomycetota</taxon>
        <taxon>Actinomycetes</taxon>
        <taxon>Micrococcales</taxon>
        <taxon>Microbacteriaceae</taxon>
        <taxon>Microbacterium</taxon>
    </lineage>
</organism>
<evidence type="ECO:0000259" key="9">
    <source>
        <dbReference type="Pfam" id="PF08125"/>
    </source>
</evidence>
<keyword evidence="4" id="KW-0560">Oxidoreductase</keyword>
<dbReference type="AlphaFoldDB" id="A0A5J5IX06"/>
<comment type="similarity">
    <text evidence="1">Belongs to the mannitol dehydrogenase family.</text>
</comment>
<dbReference type="InterPro" id="IPR008927">
    <property type="entry name" value="6-PGluconate_DH-like_C_sf"/>
</dbReference>
<comment type="caution">
    <text evidence="10">The sequence shown here is derived from an EMBL/GenBank/DDBJ whole genome shotgun (WGS) entry which is preliminary data.</text>
</comment>
<evidence type="ECO:0000256" key="2">
    <source>
        <dbReference type="ARBA" id="ARBA00012939"/>
    </source>
</evidence>
<dbReference type="InterPro" id="IPR013328">
    <property type="entry name" value="6PGD_dom2"/>
</dbReference>
<accession>A0A5J5IX06</accession>
<evidence type="ECO:0000313" key="10">
    <source>
        <dbReference type="EMBL" id="KAA9089110.1"/>
    </source>
</evidence>
<evidence type="ECO:0000256" key="6">
    <source>
        <dbReference type="ARBA" id="ARBA00048615"/>
    </source>
</evidence>
<dbReference type="InterPro" id="IPR050988">
    <property type="entry name" value="Mannitol_DH/Oxidoreductase"/>
</dbReference>
<evidence type="ECO:0000256" key="1">
    <source>
        <dbReference type="ARBA" id="ARBA00006541"/>
    </source>
</evidence>
<dbReference type="PRINTS" id="PR00084">
    <property type="entry name" value="MTLDHDRGNASE"/>
</dbReference>
<dbReference type="InterPro" id="IPR000669">
    <property type="entry name" value="Mannitol_DH"/>
</dbReference>
<dbReference type="EC" id="1.1.1.17" evidence="2"/>
<dbReference type="Pfam" id="PF08125">
    <property type="entry name" value="Mannitol_dh_C"/>
    <property type="match status" value="1"/>
</dbReference>
<dbReference type="PANTHER" id="PTHR43362:SF1">
    <property type="entry name" value="MANNITOL DEHYDROGENASE 2-RELATED"/>
    <property type="match status" value="1"/>
</dbReference>
<dbReference type="InterPro" id="IPR036291">
    <property type="entry name" value="NAD(P)-bd_dom_sf"/>
</dbReference>
<evidence type="ECO:0000256" key="3">
    <source>
        <dbReference type="ARBA" id="ARBA00016219"/>
    </source>
</evidence>
<dbReference type="RefSeq" id="WP_150417730.1">
    <property type="nucleotide sequence ID" value="NZ_VYRZ01000001.1"/>
</dbReference>
<dbReference type="SUPFAM" id="SSF51735">
    <property type="entry name" value="NAD(P)-binding Rossmann-fold domains"/>
    <property type="match status" value="1"/>
</dbReference>
<dbReference type="Proteomes" id="UP000327039">
    <property type="component" value="Unassembled WGS sequence"/>
</dbReference>
<dbReference type="InterPro" id="IPR023027">
    <property type="entry name" value="Mannitol_DH_CS"/>
</dbReference>
<evidence type="ECO:0000256" key="4">
    <source>
        <dbReference type="ARBA" id="ARBA00023002"/>
    </source>
</evidence>
<dbReference type="GO" id="GO:0008926">
    <property type="term" value="F:mannitol-1-phosphate 5-dehydrogenase activity"/>
    <property type="evidence" value="ECO:0007669"/>
    <property type="project" value="UniProtKB-EC"/>
</dbReference>
<keyword evidence="11" id="KW-1185">Reference proteome</keyword>
<evidence type="ECO:0000256" key="7">
    <source>
        <dbReference type="SAM" id="MobiDB-lite"/>
    </source>
</evidence>
<dbReference type="PROSITE" id="PS00974">
    <property type="entry name" value="MANNITOL_DHGENASE"/>
    <property type="match status" value="1"/>
</dbReference>
<gene>
    <name evidence="10" type="ORF">F6B42_00990</name>
</gene>
<keyword evidence="5" id="KW-0520">NAD</keyword>
<dbReference type="InterPro" id="IPR013131">
    <property type="entry name" value="Mannitol_DH_N"/>
</dbReference>
<evidence type="ECO:0000313" key="11">
    <source>
        <dbReference type="Proteomes" id="UP000327039"/>
    </source>
</evidence>
<dbReference type="EMBL" id="VYRZ01000001">
    <property type="protein sequence ID" value="KAA9089110.1"/>
    <property type="molecule type" value="Genomic_DNA"/>
</dbReference>
<dbReference type="InterPro" id="IPR013118">
    <property type="entry name" value="Mannitol_DH_C"/>
</dbReference>
<dbReference type="PANTHER" id="PTHR43362">
    <property type="entry name" value="MANNITOL DEHYDROGENASE DSF1-RELATED"/>
    <property type="match status" value="1"/>
</dbReference>
<comment type="catalytic activity">
    <reaction evidence="6">
        <text>D-mannitol 1-phosphate + NAD(+) = beta-D-fructose 6-phosphate + NADH + H(+)</text>
        <dbReference type="Rhea" id="RHEA:19661"/>
        <dbReference type="ChEBI" id="CHEBI:15378"/>
        <dbReference type="ChEBI" id="CHEBI:57540"/>
        <dbReference type="ChEBI" id="CHEBI:57634"/>
        <dbReference type="ChEBI" id="CHEBI:57945"/>
        <dbReference type="ChEBI" id="CHEBI:61381"/>
        <dbReference type="EC" id="1.1.1.17"/>
    </reaction>
</comment>
<evidence type="ECO:0000256" key="5">
    <source>
        <dbReference type="ARBA" id="ARBA00023027"/>
    </source>
</evidence>
<feature type="region of interest" description="Disordered" evidence="7">
    <location>
        <begin position="457"/>
        <end position="477"/>
    </location>
</feature>
<feature type="domain" description="Mannitol dehydrogenase C-terminal" evidence="9">
    <location>
        <begin position="291"/>
        <end position="414"/>
    </location>
</feature>
<name>A0A5J5IX06_9MICO</name>
<sequence>MSGTAPADVAEATRLDRTAYAVDRGAAADRAPVRIVHLGLGAFARAHQAWYTAEVDDANEWGIAAFTGRTAAVADLLSPQDGLFTLVERGPDGDRSTVVTSISEVISGDRVDLWDERIAAESTAVVTLTVTESGYRLLPDGSPDPGDEIVAADILALRSANGGQVPVSPLARLVRGLAARRRVGSGAIAVVPCDNIPGNGEYVRTGTLAFARAWDTHLADWIETFVSFVSTSVDRITPRTTADDVRAVAARTGWHDAAPVITEPYSSWTLCGDFPAGRPAWERAGAVFTDDIAPFESRKLWLLNGAHTLLAHAGQLRGHGTVADAIADPGCAGAVERFWDEACAHLPSHLDLPRYRSALLQRFGNSRIAHDLAQIEAESVTKLRVRIAPVALAELRAGRTAAACADVFAAWVRRVLAGHSMTDARGDDVAAARSHDDGCAALVAVVDPRLGADPSFVSRVRDAAQNPPAENGPRRTS</sequence>